<dbReference type="RefSeq" id="XP_005844327.1">
    <property type="nucleotide sequence ID" value="XM_005844265.1"/>
</dbReference>
<dbReference type="eggNOG" id="KOG2888">
    <property type="taxonomic scope" value="Eukaryota"/>
</dbReference>
<comment type="subcellular location">
    <subcellularLocation>
        <location evidence="1 7">Nucleus</location>
    </subcellularLocation>
</comment>
<organism evidence="10">
    <name type="scientific">Chlorella variabilis</name>
    <name type="common">Green alga</name>
    <dbReference type="NCBI Taxonomy" id="554065"/>
    <lineage>
        <taxon>Eukaryota</taxon>
        <taxon>Viridiplantae</taxon>
        <taxon>Chlorophyta</taxon>
        <taxon>core chlorophytes</taxon>
        <taxon>Trebouxiophyceae</taxon>
        <taxon>Chlorellales</taxon>
        <taxon>Chlorellaceae</taxon>
        <taxon>Chlorella clade</taxon>
        <taxon>Chlorella</taxon>
    </lineage>
</organism>
<keyword evidence="6 7" id="KW-0539">Nucleus</keyword>
<dbReference type="KEGG" id="cvr:CHLNCDRAFT_54543"/>
<feature type="compositionally biased region" description="Basic and acidic residues" evidence="8">
    <location>
        <begin position="234"/>
        <end position="308"/>
    </location>
</feature>
<dbReference type="PANTHER" id="PTHR23142">
    <property type="entry name" value="PRE-MRNA-SPLICING FACTOR 38A-RELATED"/>
    <property type="match status" value="1"/>
</dbReference>
<feature type="region of interest" description="Disordered" evidence="8">
    <location>
        <begin position="174"/>
        <end position="334"/>
    </location>
</feature>
<evidence type="ECO:0000256" key="7">
    <source>
        <dbReference type="RuleBase" id="RU367025"/>
    </source>
</evidence>
<evidence type="ECO:0000256" key="3">
    <source>
        <dbReference type="ARBA" id="ARBA00022664"/>
    </source>
</evidence>
<evidence type="ECO:0000256" key="1">
    <source>
        <dbReference type="ARBA" id="ARBA00004123"/>
    </source>
</evidence>
<dbReference type="GeneID" id="17351785"/>
<dbReference type="GO" id="GO:0005681">
    <property type="term" value="C:spliceosomal complex"/>
    <property type="evidence" value="ECO:0007669"/>
    <property type="project" value="UniProtKB-KW"/>
</dbReference>
<reference evidence="9 10" key="1">
    <citation type="journal article" date="2010" name="Plant Cell">
        <title>The Chlorella variabilis NC64A genome reveals adaptation to photosymbiosis, coevolution with viruses, and cryptic sex.</title>
        <authorList>
            <person name="Blanc G."/>
            <person name="Duncan G."/>
            <person name="Agarkova I."/>
            <person name="Borodovsky M."/>
            <person name="Gurnon J."/>
            <person name="Kuo A."/>
            <person name="Lindquist E."/>
            <person name="Lucas S."/>
            <person name="Pangilinan J."/>
            <person name="Polle J."/>
            <person name="Salamov A."/>
            <person name="Terry A."/>
            <person name="Yamada T."/>
            <person name="Dunigan D.D."/>
            <person name="Grigoriev I.V."/>
            <person name="Claverie J.M."/>
            <person name="Van Etten J.L."/>
        </authorList>
    </citation>
    <scope>NUCLEOTIDE SEQUENCE [LARGE SCALE GENOMIC DNA]</scope>
    <source>
        <strain evidence="9 10">NC64A</strain>
    </source>
</reference>
<dbReference type="EMBL" id="GL433857">
    <property type="protein sequence ID" value="EFN52225.1"/>
    <property type="molecule type" value="Genomic_DNA"/>
</dbReference>
<sequence>MEQYGNQTTFNLESVLLQNIKRSQYWEKRAKDIADWSELVDEIFETVDNVEPWMSGNARGPSTAFNLLYRLCQLKPDVRQVRQMLDHVDSTFIRAIGLLYLRYVCDPRQLWDWFRNYVRDEEICKAGLLSLLFTQEFEPSPPGLGRTVTIGAFARDILLDQFYFETIFPRVPKPGGADRRGVNDGTARPASVKASLSVAFGQRAPNRAGAREQGRGMGADLQVGSGAHRSPSPYKREERPASRNECQRDRWRDEKERNGRKEERRERDYRRERSRSRDRTYRQDGQEREYQRRSRSRDYERRRDDRKYEKRRSRSRDRAAPVHTNPDKIREVYG</sequence>
<keyword evidence="3 7" id="KW-0507">mRNA processing</keyword>
<feature type="compositionally biased region" description="Basic and acidic residues" evidence="8">
    <location>
        <begin position="316"/>
        <end position="334"/>
    </location>
</feature>
<dbReference type="OMA" id="IYNEVDH"/>
<evidence type="ECO:0000256" key="8">
    <source>
        <dbReference type="SAM" id="MobiDB-lite"/>
    </source>
</evidence>
<dbReference type="STRING" id="554065.E1ZPB8"/>
<evidence type="ECO:0000313" key="10">
    <source>
        <dbReference type="Proteomes" id="UP000008141"/>
    </source>
</evidence>
<comment type="similarity">
    <text evidence="2 7">Belongs to the PRP38 family.</text>
</comment>
<comment type="function">
    <text evidence="7">Required for pre-mRNA splicing.</text>
</comment>
<accession>E1ZPB8</accession>
<dbReference type="FunCoup" id="E1ZPB8">
    <property type="interactions" value="606"/>
</dbReference>
<gene>
    <name evidence="9" type="ORF">CHLNCDRAFT_54543</name>
</gene>
<protein>
    <recommendedName>
        <fullName evidence="7">Pre-mRNA-splicing factor 38</fullName>
    </recommendedName>
</protein>
<evidence type="ECO:0000256" key="5">
    <source>
        <dbReference type="ARBA" id="ARBA00023187"/>
    </source>
</evidence>
<dbReference type="AlphaFoldDB" id="E1ZPB8"/>
<evidence type="ECO:0000256" key="6">
    <source>
        <dbReference type="ARBA" id="ARBA00023242"/>
    </source>
</evidence>
<dbReference type="GO" id="GO:0000398">
    <property type="term" value="P:mRNA splicing, via spliceosome"/>
    <property type="evidence" value="ECO:0007669"/>
    <property type="project" value="UniProtKB-UniRule"/>
</dbReference>
<name>E1ZPB8_CHLVA</name>
<keyword evidence="5 7" id="KW-0508">mRNA splicing</keyword>
<dbReference type="InterPro" id="IPR005037">
    <property type="entry name" value="PRP38"/>
</dbReference>
<keyword evidence="4 7" id="KW-0747">Spliceosome</keyword>
<proteinExistence type="inferred from homology"/>
<keyword evidence="10" id="KW-1185">Reference proteome</keyword>
<dbReference type="Pfam" id="PF03371">
    <property type="entry name" value="PRP38"/>
    <property type="match status" value="1"/>
</dbReference>
<evidence type="ECO:0000313" key="9">
    <source>
        <dbReference type="EMBL" id="EFN52225.1"/>
    </source>
</evidence>
<dbReference type="OrthoDB" id="3881at2759"/>
<evidence type="ECO:0000256" key="4">
    <source>
        <dbReference type="ARBA" id="ARBA00022728"/>
    </source>
</evidence>
<dbReference type="InParanoid" id="E1ZPB8"/>
<dbReference type="Proteomes" id="UP000008141">
    <property type="component" value="Unassembled WGS sequence"/>
</dbReference>
<evidence type="ECO:0000256" key="2">
    <source>
        <dbReference type="ARBA" id="ARBA00006164"/>
    </source>
</evidence>